<comment type="subcellular location">
    <subcellularLocation>
        <location evidence="1">Cell membrane</location>
        <topology evidence="1">Multi-pass membrane protein</topology>
    </subcellularLocation>
</comment>
<evidence type="ECO:0000256" key="4">
    <source>
        <dbReference type="ARBA" id="ARBA00022692"/>
    </source>
</evidence>
<keyword evidence="4 7" id="KW-0812">Transmembrane</keyword>
<evidence type="ECO:0000256" key="3">
    <source>
        <dbReference type="ARBA" id="ARBA00022475"/>
    </source>
</evidence>
<dbReference type="Gene3D" id="1.20.120.1220">
    <property type="match status" value="1"/>
</dbReference>
<dbReference type="PANTHER" id="PTHR30487">
    <property type="entry name" value="TYPE 4 PREPILIN-LIKE PROTEINS LEADER PEPTIDE-PROCESSING ENZYME"/>
    <property type="match status" value="1"/>
</dbReference>
<keyword evidence="3" id="KW-1003">Cell membrane</keyword>
<dbReference type="InterPro" id="IPR050882">
    <property type="entry name" value="Prepilin_peptidase/N-MTase"/>
</dbReference>
<feature type="domain" description="Prepilin type IV endopeptidase peptidase" evidence="8">
    <location>
        <begin position="104"/>
        <end position="208"/>
    </location>
</feature>
<dbReference type="EMBL" id="CP122283">
    <property type="protein sequence ID" value="WGF38187.1"/>
    <property type="molecule type" value="Genomic_DNA"/>
</dbReference>
<evidence type="ECO:0000313" key="11">
    <source>
        <dbReference type="Proteomes" id="UP001244564"/>
    </source>
</evidence>
<evidence type="ECO:0000259" key="8">
    <source>
        <dbReference type="Pfam" id="PF01478"/>
    </source>
</evidence>
<accession>A0ABY8KFB8</accession>
<protein>
    <submittedName>
        <fullName evidence="10">Prepilin peptidase</fullName>
    </submittedName>
</protein>
<dbReference type="InterPro" id="IPR000045">
    <property type="entry name" value="Prepilin_IV_endopep_pep"/>
</dbReference>
<feature type="transmembrane region" description="Helical" evidence="7">
    <location>
        <begin position="150"/>
        <end position="167"/>
    </location>
</feature>
<gene>
    <name evidence="10" type="ORF">QBO96_21095</name>
</gene>
<feature type="domain" description="Prepilin peptidase A24 N-terminal" evidence="9">
    <location>
        <begin position="11"/>
        <end position="93"/>
    </location>
</feature>
<evidence type="ECO:0000256" key="1">
    <source>
        <dbReference type="ARBA" id="ARBA00004651"/>
    </source>
</evidence>
<feature type="transmembrane region" description="Helical" evidence="7">
    <location>
        <begin position="179"/>
        <end position="208"/>
    </location>
</feature>
<evidence type="ECO:0000256" key="7">
    <source>
        <dbReference type="SAM" id="Phobius"/>
    </source>
</evidence>
<reference evidence="10 11" key="1">
    <citation type="submission" date="2023-04" db="EMBL/GenBank/DDBJ databases">
        <title>Genomic of Lysinibacillus capsici TSBLM.</title>
        <authorList>
            <person name="Hu X.S."/>
            <person name="Yu C.H."/>
        </authorList>
    </citation>
    <scope>NUCLEOTIDE SEQUENCE [LARGE SCALE GENOMIC DNA]</scope>
    <source>
        <strain evidence="10 11">TSBLM</strain>
    </source>
</reference>
<organism evidence="10 11">
    <name type="scientific">Lysinibacillus capsici</name>
    <dbReference type="NCBI Taxonomy" id="2115968"/>
    <lineage>
        <taxon>Bacteria</taxon>
        <taxon>Bacillati</taxon>
        <taxon>Bacillota</taxon>
        <taxon>Bacilli</taxon>
        <taxon>Bacillales</taxon>
        <taxon>Bacillaceae</taxon>
        <taxon>Lysinibacillus</taxon>
    </lineage>
</organism>
<feature type="transmembrane region" description="Helical" evidence="7">
    <location>
        <begin position="74"/>
        <end position="94"/>
    </location>
</feature>
<evidence type="ECO:0000256" key="6">
    <source>
        <dbReference type="ARBA" id="ARBA00023136"/>
    </source>
</evidence>
<feature type="transmembrane region" description="Helical" evidence="7">
    <location>
        <begin position="228"/>
        <end position="247"/>
    </location>
</feature>
<feature type="transmembrane region" description="Helical" evidence="7">
    <location>
        <begin position="100"/>
        <end position="120"/>
    </location>
</feature>
<name>A0ABY8KFB8_9BACI</name>
<evidence type="ECO:0000256" key="5">
    <source>
        <dbReference type="ARBA" id="ARBA00022989"/>
    </source>
</evidence>
<feature type="transmembrane region" description="Helical" evidence="7">
    <location>
        <begin position="6"/>
        <end position="23"/>
    </location>
</feature>
<evidence type="ECO:0000256" key="2">
    <source>
        <dbReference type="ARBA" id="ARBA00005801"/>
    </source>
</evidence>
<evidence type="ECO:0000259" key="9">
    <source>
        <dbReference type="Pfam" id="PF06750"/>
    </source>
</evidence>
<proteinExistence type="inferred from homology"/>
<keyword evidence="11" id="KW-1185">Reference proteome</keyword>
<dbReference type="Pfam" id="PF06750">
    <property type="entry name" value="A24_N_bact"/>
    <property type="match status" value="1"/>
</dbReference>
<dbReference type="PANTHER" id="PTHR30487:SF0">
    <property type="entry name" value="PREPILIN LEADER PEPTIDASE_N-METHYLTRANSFERASE-RELATED"/>
    <property type="match status" value="1"/>
</dbReference>
<dbReference type="InterPro" id="IPR010627">
    <property type="entry name" value="Prepilin_pept_A24_N"/>
</dbReference>
<evidence type="ECO:0000313" key="10">
    <source>
        <dbReference type="EMBL" id="WGF38187.1"/>
    </source>
</evidence>
<dbReference type="Pfam" id="PF01478">
    <property type="entry name" value="Peptidase_A24"/>
    <property type="match status" value="1"/>
</dbReference>
<comment type="similarity">
    <text evidence="2">Belongs to the peptidase A24 family.</text>
</comment>
<feature type="transmembrane region" description="Helical" evidence="7">
    <location>
        <begin position="127"/>
        <end position="144"/>
    </location>
</feature>
<keyword evidence="6 7" id="KW-0472">Membrane</keyword>
<dbReference type="RefSeq" id="WP_279494303.1">
    <property type="nucleotide sequence ID" value="NZ_CP122283.1"/>
</dbReference>
<sequence>MEMAYTIFIFLFGLVFGSFYNVVGLRVPQKESIVHPPSHCPKCQRRLTALDLVPVLSYVLLGGKCRGCGNKISWVYPVIELMTGVLFAFAYWQLGWGIELIVALFFISLLIIIVVSDLAYMLIPDKVLVFFLPLLAIGRVLSPLTPWWDSLVGAVVGFGILYIIAVLSNGGMGGGDIKLFFLIGLVLGTIDTLLTLFLAAVIGMIVGITMLSKNKQGRKTPIPFGPSIALAAVIVYFYGDVLINWYLGFW</sequence>
<keyword evidence="5 7" id="KW-1133">Transmembrane helix</keyword>
<dbReference type="Proteomes" id="UP001244564">
    <property type="component" value="Chromosome"/>
</dbReference>